<dbReference type="InterPro" id="IPR051606">
    <property type="entry name" value="Polyketide_Oxido-like"/>
</dbReference>
<organism evidence="2 3">
    <name type="scientific">Nitrospirillum viridazoti CBAmc</name>
    <dbReference type="NCBI Taxonomy" id="1441467"/>
    <lineage>
        <taxon>Bacteria</taxon>
        <taxon>Pseudomonadati</taxon>
        <taxon>Pseudomonadota</taxon>
        <taxon>Alphaproteobacteria</taxon>
        <taxon>Rhodospirillales</taxon>
        <taxon>Azospirillaceae</taxon>
        <taxon>Nitrospirillum</taxon>
        <taxon>Nitrospirillum viridazoti</taxon>
    </lineage>
</organism>
<dbReference type="InterPro" id="IPR036291">
    <property type="entry name" value="NAD(P)-bd_dom_sf"/>
</dbReference>
<dbReference type="Proteomes" id="UP000197153">
    <property type="component" value="Chromosome 1"/>
</dbReference>
<dbReference type="Pfam" id="PF13460">
    <property type="entry name" value="NAD_binding_10"/>
    <property type="match status" value="1"/>
</dbReference>
<dbReference type="GO" id="GO:0004074">
    <property type="term" value="F:biliverdin reductase [NAD(P)H] activity"/>
    <property type="evidence" value="ECO:0007669"/>
    <property type="project" value="TreeGrafter"/>
</dbReference>
<dbReference type="AlphaFoldDB" id="A0A248JMI9"/>
<accession>A0A248JMI9</accession>
<dbReference type="GO" id="GO:0042602">
    <property type="term" value="F:riboflavin reductase (NADPH) activity"/>
    <property type="evidence" value="ECO:0007669"/>
    <property type="project" value="TreeGrafter"/>
</dbReference>
<sequence>MQNSVMDSTQTKILVLGATGPTGRLIVRQAVAQGYDVTVLARSAEKARGLEGATLTLGDARDETVLRQALKGRGAVISALGTPASPFREVTSLSTATHALVDAMKAEGVRRLVCITGMGAGDSAGHGGFLFDHLIFPLLLRKVYADKNRQEAIVRESGLDWVLVRPTILNNKPGHGGVRALTDLSDVHGGTISRADVAGFVLEQVRDDTWLGRAPLITW</sequence>
<dbReference type="EMBL" id="CP022110">
    <property type="protein sequence ID" value="ASG19746.1"/>
    <property type="molecule type" value="Genomic_DNA"/>
</dbReference>
<evidence type="ECO:0000313" key="2">
    <source>
        <dbReference type="EMBL" id="ASG19746.1"/>
    </source>
</evidence>
<dbReference type="PANTHER" id="PTHR43355">
    <property type="entry name" value="FLAVIN REDUCTASE (NADPH)"/>
    <property type="match status" value="1"/>
</dbReference>
<dbReference type="InterPro" id="IPR016040">
    <property type="entry name" value="NAD(P)-bd_dom"/>
</dbReference>
<feature type="domain" description="NAD(P)-binding" evidence="1">
    <location>
        <begin position="17"/>
        <end position="207"/>
    </location>
</feature>
<dbReference type="CDD" id="cd05244">
    <property type="entry name" value="BVR-B_like_SDR_a"/>
    <property type="match status" value="1"/>
</dbReference>
<dbReference type="SUPFAM" id="SSF51735">
    <property type="entry name" value="NAD(P)-binding Rossmann-fold domains"/>
    <property type="match status" value="1"/>
</dbReference>
<gene>
    <name evidence="2" type="ORF">Y958_02075</name>
</gene>
<dbReference type="RefSeq" id="WP_088870713.1">
    <property type="nucleotide sequence ID" value="NZ_CP022110.1"/>
</dbReference>
<keyword evidence="3" id="KW-1185">Reference proteome</keyword>
<proteinExistence type="predicted"/>
<dbReference type="KEGG" id="nao:Y958_02075"/>
<dbReference type="PANTHER" id="PTHR43355:SF2">
    <property type="entry name" value="FLAVIN REDUCTASE (NADPH)"/>
    <property type="match status" value="1"/>
</dbReference>
<protein>
    <submittedName>
        <fullName evidence="2">Flavin reductase</fullName>
    </submittedName>
</protein>
<dbReference type="Gene3D" id="3.40.50.720">
    <property type="entry name" value="NAD(P)-binding Rossmann-like Domain"/>
    <property type="match status" value="1"/>
</dbReference>
<reference evidence="2 3" key="1">
    <citation type="submission" date="2017-06" db="EMBL/GenBank/DDBJ databases">
        <title>Complete genome sequence of Nitrospirillum amazonense strain CBAmC, an endophytic nitrogen-fixing and plant growth-promoting bacterium, isolated from sugarcane.</title>
        <authorList>
            <person name="Schwab S."/>
            <person name="dos Santos Teixeira K.R."/>
            <person name="Simoes Araujo J.L."/>
            <person name="Soares Vidal M."/>
            <person name="Borges de Freitas H.R."/>
            <person name="Rivello Crivelaro A.L."/>
            <person name="Bueno de Camargo Nunes A."/>
            <person name="dos Santos C.M."/>
            <person name="Palmeira da Silva Rosa D."/>
            <person name="da Silva Padilha D."/>
            <person name="da Silva E."/>
            <person name="Araujo Terra L."/>
            <person name="Soares Mendes V."/>
            <person name="Farinelli L."/>
            <person name="Magalhaes Cruz L."/>
            <person name="Baldani J.I."/>
        </authorList>
    </citation>
    <scope>NUCLEOTIDE SEQUENCE [LARGE SCALE GENOMIC DNA]</scope>
    <source>
        <strain evidence="2 3">CBAmC</strain>
    </source>
</reference>
<evidence type="ECO:0000313" key="3">
    <source>
        <dbReference type="Proteomes" id="UP000197153"/>
    </source>
</evidence>
<evidence type="ECO:0000259" key="1">
    <source>
        <dbReference type="Pfam" id="PF13460"/>
    </source>
</evidence>
<name>A0A248JMI9_9PROT</name>